<keyword evidence="1" id="KW-0472">Membrane</keyword>
<sequence length="51" mass="6358">MLFSNDIIKSLKIYFFIYIIYNIYVKYQIYIAINFVIIYKLNIKKWREIIG</sequence>
<reference evidence="2 3" key="1">
    <citation type="journal article" date="2013" name="Genome Announc.">
        <title>Complete Genome Sequence of the Porcine Strain Brachyspira pilosicoli P43/6/78(T.).</title>
        <authorList>
            <person name="Lin C."/>
            <person name="den Bakker H.C."/>
            <person name="Suzuki H."/>
            <person name="Lefebure T."/>
            <person name="Ponnala L."/>
            <person name="Sun Q."/>
            <person name="Stanhope M.J."/>
            <person name="Wiedmann M."/>
            <person name="Duhamel G.E."/>
        </authorList>
    </citation>
    <scope>NUCLEOTIDE SEQUENCE [LARGE SCALE GENOMIC DNA]</scope>
    <source>
        <strain evidence="2 3">P43/6/78</strain>
    </source>
</reference>
<accession>A0A3B6VTU9</accession>
<organism evidence="2 3">
    <name type="scientific">Brachyspira pilosicoli P43/6/78</name>
    <dbReference type="NCBI Taxonomy" id="1042417"/>
    <lineage>
        <taxon>Bacteria</taxon>
        <taxon>Pseudomonadati</taxon>
        <taxon>Spirochaetota</taxon>
        <taxon>Spirochaetia</taxon>
        <taxon>Brachyspirales</taxon>
        <taxon>Brachyspiraceae</taxon>
        <taxon>Brachyspira</taxon>
    </lineage>
</organism>
<keyword evidence="1" id="KW-0812">Transmembrane</keyword>
<keyword evidence="3" id="KW-1185">Reference proteome</keyword>
<dbReference type="KEGG" id="bpip:BPP43_10910"/>
<feature type="transmembrane region" description="Helical" evidence="1">
    <location>
        <begin position="13"/>
        <end position="39"/>
    </location>
</feature>
<proteinExistence type="predicted"/>
<dbReference type="Proteomes" id="UP000010793">
    <property type="component" value="Chromosome"/>
</dbReference>
<dbReference type="AlphaFoldDB" id="A0A3B6VTU9"/>
<dbReference type="EMBL" id="CP002873">
    <property type="protein sequence ID" value="AGA67342.1"/>
    <property type="molecule type" value="Genomic_DNA"/>
</dbReference>
<name>A0A3B6VTU9_BRAPL</name>
<evidence type="ECO:0000313" key="2">
    <source>
        <dbReference type="EMBL" id="AGA67342.1"/>
    </source>
</evidence>
<keyword evidence="1" id="KW-1133">Transmembrane helix</keyword>
<evidence type="ECO:0000256" key="1">
    <source>
        <dbReference type="SAM" id="Phobius"/>
    </source>
</evidence>
<gene>
    <name evidence="2" type="ORF">BPP43_10910</name>
</gene>
<protein>
    <submittedName>
        <fullName evidence="2">Uncharacterized protein</fullName>
    </submittedName>
</protein>
<evidence type="ECO:0000313" key="3">
    <source>
        <dbReference type="Proteomes" id="UP000010793"/>
    </source>
</evidence>